<keyword evidence="7" id="KW-0106">Calcium</keyword>
<dbReference type="EMBL" id="HBGJ01030318">
    <property type="protein sequence ID" value="CAD9260746.1"/>
    <property type="molecule type" value="Transcribed_RNA"/>
</dbReference>
<dbReference type="InterPro" id="IPR012341">
    <property type="entry name" value="6hp_glycosidase-like_sf"/>
</dbReference>
<evidence type="ECO:0000256" key="9">
    <source>
        <dbReference type="RuleBase" id="RU361193"/>
    </source>
</evidence>
<evidence type="ECO:0000256" key="7">
    <source>
        <dbReference type="PIRSR" id="PIRSR601382-2"/>
    </source>
</evidence>
<evidence type="ECO:0000256" key="8">
    <source>
        <dbReference type="PIRSR" id="PIRSR601382-3"/>
    </source>
</evidence>
<dbReference type="GO" id="GO:0004571">
    <property type="term" value="F:mannosyl-oligosaccharide 1,2-alpha-mannosidase activity"/>
    <property type="evidence" value="ECO:0007669"/>
    <property type="project" value="InterPro"/>
</dbReference>
<feature type="active site" evidence="6">
    <location>
        <position position="955"/>
    </location>
</feature>
<feature type="disulfide bond" evidence="8">
    <location>
        <begin position="883"/>
        <end position="919"/>
    </location>
</feature>
<dbReference type="Gene3D" id="1.50.10.10">
    <property type="match status" value="1"/>
</dbReference>
<dbReference type="EC" id="3.2.1.-" evidence="9"/>
<feature type="active site" description="Proton donor" evidence="6">
    <location>
        <position position="933"/>
    </location>
</feature>
<dbReference type="PRINTS" id="PR00747">
    <property type="entry name" value="GLYHDRLASE47"/>
</dbReference>
<dbReference type="GO" id="GO:0005783">
    <property type="term" value="C:endoplasmic reticulum"/>
    <property type="evidence" value="ECO:0007669"/>
    <property type="project" value="TreeGrafter"/>
</dbReference>
<dbReference type="InterPro" id="IPR036026">
    <property type="entry name" value="Seven-hairpin_glycosidases"/>
</dbReference>
<dbReference type="AlphaFoldDB" id="A0A6U4HU98"/>
<feature type="active site" evidence="6">
    <location>
        <position position="815"/>
    </location>
</feature>
<keyword evidence="11" id="KW-0472">Membrane</keyword>
<reference evidence="12" key="1">
    <citation type="submission" date="2021-01" db="EMBL/GenBank/DDBJ databases">
        <authorList>
            <person name="Corre E."/>
            <person name="Pelletier E."/>
            <person name="Niang G."/>
            <person name="Scheremetjew M."/>
            <person name="Finn R."/>
            <person name="Kale V."/>
            <person name="Holt S."/>
            <person name="Cochrane G."/>
            <person name="Meng A."/>
            <person name="Brown T."/>
            <person name="Cohen L."/>
        </authorList>
    </citation>
    <scope>NUCLEOTIDE SEQUENCE</scope>
    <source>
        <strain evidence="12">CCMP2877</strain>
    </source>
</reference>
<keyword evidence="5 8" id="KW-1015">Disulfide bond</keyword>
<keyword evidence="4 9" id="KW-0378">Hydrolase</keyword>
<dbReference type="InterPro" id="IPR001382">
    <property type="entry name" value="Glyco_hydro_47"/>
</dbReference>
<feature type="compositionally biased region" description="Low complexity" evidence="10">
    <location>
        <begin position="552"/>
        <end position="563"/>
    </location>
</feature>
<dbReference type="GO" id="GO:0000139">
    <property type="term" value="C:Golgi membrane"/>
    <property type="evidence" value="ECO:0007669"/>
    <property type="project" value="TreeGrafter"/>
</dbReference>
<protein>
    <recommendedName>
        <fullName evidence="9">alpha-1,2-Mannosidase</fullName>
        <ecNumber evidence="9">3.2.1.-</ecNumber>
    </recommendedName>
</protein>
<evidence type="ECO:0000256" key="4">
    <source>
        <dbReference type="ARBA" id="ARBA00022801"/>
    </source>
</evidence>
<dbReference type="GO" id="GO:0005509">
    <property type="term" value="F:calcium ion binding"/>
    <property type="evidence" value="ECO:0007669"/>
    <property type="project" value="InterPro"/>
</dbReference>
<dbReference type="SUPFAM" id="SSF48225">
    <property type="entry name" value="Seven-hairpin glycosidases"/>
    <property type="match status" value="1"/>
</dbReference>
<sequence>MQSMEIARRPHRPSRQESGPLSTGAAKGAHASAGGGVRLSISTIAFMLAIVLVIGFVAGFQLHGSAMDPRLEKSNLETMHFVRKSRGLDGMAGDGNAGRDLMSFERPNADAGSRGATSGASLPASAGSLPASAAAAKTQHSGASRQGAMGATKVAGEQSAAQPPQGAAATTVTASTSAAGGAAMGAAKNLPPARPQEAASSSSTDGSALPPPKASAALPPAAAVAAPPQAPAPANIPQALAAVIPQATTVPATEPAKPLTKAPDTAATPTVPVPAPPPAVEAPVSIPSFFHAGKGDLISTGVPVDAARLTASAWIFPNAEVDGSGVGVPQTMRTVLTNRRSGCGTDALRHGFSLFVNNWETADGCLVLEWADSRLGCQKLSTAPGMIPSGKWTHVAAVFDDGLVSLYVNKRKIGQVTASLRDKLSHAPFYVGRFPMDESGNQYVFEGGIGRVAVFGGAASPGSIEDLYAATAQGELGNLRVTDARGQPLDSLLLLPLHDAPTPQLRASNPDVPIPLKELQKVQVHPKIVSGKAIAAPAPSQGTVRTAPAPAPGAGSSSSSGSGASSGKGFAAVDLASLNYGFDVTRTLPAAEKDKAARLAAQRAEKVKEAMQHAWKGYKSNAWGYDELLPVSGRKQNNWGGMGVTLVDSLDTLWLMDMKDEFYEARDWVKNSLSFDRAGTVSVFETTIRELGGLLSAYDLSGDAVFLDKARVLGDRLLKAFDTPSGIPAGRISLNAGPTSANLRGSSRSVLAEIGTLQVEFRYLSHATGNSRYAEKANKVFEALEGKDRNGLYGIYVDTRSASVSGDVTFGALGDSFYEYMLKVWLQGGKQETMYRRMYDAAVDGIIKSGIWTKTPQSGYSVLGDLKPGGRNVVKKKMDHLACFMAGVLALGAYTNEGGMASGRNQRDLRMGQALAHSCYQMYATSPTGLSPEFVTFDRGDFTAGNPPHYILRPEVSESLFVLHQITSDPIYQEWGWKIFEAIDRNCRTRYAFGAYGDVRREGRNPDDSMESFFLGETLKYLYLLQAPGRKVDLTQSVFNTEAHPLSNFKPSWRIAT</sequence>
<dbReference type="SUPFAM" id="SSF49899">
    <property type="entry name" value="Concanavalin A-like lectins/glucanases"/>
    <property type="match status" value="1"/>
</dbReference>
<evidence type="ECO:0000313" key="12">
    <source>
        <dbReference type="EMBL" id="CAD9260745.1"/>
    </source>
</evidence>
<evidence type="ECO:0000256" key="5">
    <source>
        <dbReference type="ARBA" id="ARBA00023157"/>
    </source>
</evidence>
<keyword evidence="11" id="KW-1133">Transmembrane helix</keyword>
<evidence type="ECO:0000256" key="2">
    <source>
        <dbReference type="ARBA" id="ARBA00004922"/>
    </source>
</evidence>
<name>A0A6U4HU98_9STRA</name>
<dbReference type="Gene3D" id="2.60.120.200">
    <property type="match status" value="1"/>
</dbReference>
<comment type="pathway">
    <text evidence="2">Protein modification; protein glycosylation.</text>
</comment>
<dbReference type="GO" id="GO:0005975">
    <property type="term" value="P:carbohydrate metabolic process"/>
    <property type="evidence" value="ECO:0007669"/>
    <property type="project" value="InterPro"/>
</dbReference>
<dbReference type="Pfam" id="PF01532">
    <property type="entry name" value="Glyco_hydro_47"/>
    <property type="match status" value="1"/>
</dbReference>
<evidence type="ECO:0000256" key="6">
    <source>
        <dbReference type="PIRSR" id="PIRSR601382-1"/>
    </source>
</evidence>
<keyword evidence="11" id="KW-0812">Transmembrane</keyword>
<feature type="region of interest" description="Disordered" evidence="10">
    <location>
        <begin position="89"/>
        <end position="230"/>
    </location>
</feature>
<dbReference type="PANTHER" id="PTHR11742:SF6">
    <property type="entry name" value="MANNOSYL-OLIGOSACCHARIDE ALPHA-1,2-MANNOSIDASE IA-RELATED"/>
    <property type="match status" value="1"/>
</dbReference>
<evidence type="ECO:0000313" key="13">
    <source>
        <dbReference type="EMBL" id="CAD9260746.1"/>
    </source>
</evidence>
<feature type="region of interest" description="Disordered" evidence="10">
    <location>
        <begin position="533"/>
        <end position="563"/>
    </location>
</feature>
<gene>
    <name evidence="12" type="ORF">PPAR1163_LOCUS19125</name>
    <name evidence="13" type="ORF">PPAR1163_LOCUS19126</name>
</gene>
<feature type="transmembrane region" description="Helical" evidence="11">
    <location>
        <begin position="39"/>
        <end position="60"/>
    </location>
</feature>
<organism evidence="12">
    <name type="scientific">Phaeomonas parva</name>
    <dbReference type="NCBI Taxonomy" id="124430"/>
    <lineage>
        <taxon>Eukaryota</taxon>
        <taxon>Sar</taxon>
        <taxon>Stramenopiles</taxon>
        <taxon>Ochrophyta</taxon>
        <taxon>Pinguiophyceae</taxon>
        <taxon>Pinguiochrysidales</taxon>
        <taxon>Pinguiochrysidaceae</taxon>
        <taxon>Phaeomonas</taxon>
    </lineage>
</organism>
<evidence type="ECO:0000256" key="11">
    <source>
        <dbReference type="SAM" id="Phobius"/>
    </source>
</evidence>
<keyword evidence="7" id="KW-0479">Metal-binding</keyword>
<comment type="cofactor">
    <cofactor evidence="1 7">
        <name>Ca(2+)</name>
        <dbReference type="ChEBI" id="CHEBI:29108"/>
    </cofactor>
</comment>
<comment type="similarity">
    <text evidence="3 9">Belongs to the glycosyl hydrolase 47 family.</text>
</comment>
<feature type="region of interest" description="Disordered" evidence="10">
    <location>
        <begin position="1"/>
        <end position="29"/>
    </location>
</feature>
<dbReference type="InterPro" id="IPR013320">
    <property type="entry name" value="ConA-like_dom_sf"/>
</dbReference>
<dbReference type="PANTHER" id="PTHR11742">
    <property type="entry name" value="MANNOSYL-OLIGOSACCHARIDE ALPHA-1,2-MANNOSIDASE-RELATED"/>
    <property type="match status" value="1"/>
</dbReference>
<feature type="compositionally biased region" description="Low complexity" evidence="10">
    <location>
        <begin position="155"/>
        <end position="187"/>
    </location>
</feature>
<dbReference type="InterPro" id="IPR050749">
    <property type="entry name" value="Glycosyl_Hydrolase_47"/>
</dbReference>
<feature type="compositionally biased region" description="Low complexity" evidence="10">
    <location>
        <begin position="214"/>
        <end position="230"/>
    </location>
</feature>
<dbReference type="Pfam" id="PF13385">
    <property type="entry name" value="Laminin_G_3"/>
    <property type="match status" value="1"/>
</dbReference>
<evidence type="ECO:0000256" key="3">
    <source>
        <dbReference type="ARBA" id="ARBA00007658"/>
    </source>
</evidence>
<dbReference type="EMBL" id="HBGJ01030317">
    <property type="protein sequence ID" value="CAD9260745.1"/>
    <property type="molecule type" value="Transcribed_RNA"/>
</dbReference>
<keyword evidence="9" id="KW-0326">Glycosidase</keyword>
<evidence type="ECO:0000256" key="1">
    <source>
        <dbReference type="ARBA" id="ARBA00001913"/>
    </source>
</evidence>
<proteinExistence type="inferred from homology"/>
<accession>A0A6U4HU98</accession>
<evidence type="ECO:0000256" key="10">
    <source>
        <dbReference type="SAM" id="MobiDB-lite"/>
    </source>
</evidence>
<feature type="binding site" evidence="7">
    <location>
        <position position="1041"/>
    </location>
    <ligand>
        <name>Ca(2+)</name>
        <dbReference type="ChEBI" id="CHEBI:29108"/>
    </ligand>
</feature>
<feature type="active site" description="Proton donor" evidence="6">
    <location>
        <position position="685"/>
    </location>
</feature>
<feature type="compositionally biased region" description="Low complexity" evidence="10">
    <location>
        <begin position="118"/>
        <end position="136"/>
    </location>
</feature>